<protein>
    <recommendedName>
        <fullName evidence="4">Competence protein CoiA-like protein</fullName>
    </recommendedName>
</protein>
<evidence type="ECO:0000313" key="2">
    <source>
        <dbReference type="EMBL" id="PXV67251.1"/>
    </source>
</evidence>
<dbReference type="Proteomes" id="UP000248330">
    <property type="component" value="Unassembled WGS sequence"/>
</dbReference>
<feature type="region of interest" description="Disordered" evidence="1">
    <location>
        <begin position="215"/>
        <end position="239"/>
    </location>
</feature>
<dbReference type="AlphaFoldDB" id="A0A318E8A0"/>
<reference evidence="2 3" key="1">
    <citation type="submission" date="2018-04" db="EMBL/GenBank/DDBJ databases">
        <title>Genomic Encyclopedia of Type Strains, Phase IV (KMG-IV): sequencing the most valuable type-strain genomes for metagenomic binning, comparative biology and taxonomic classification.</title>
        <authorList>
            <person name="Goeker M."/>
        </authorList>
    </citation>
    <scope>NUCLEOTIDE SEQUENCE [LARGE SCALE GENOMIC DNA]</scope>
    <source>
        <strain evidence="2 3">DSM 104150</strain>
    </source>
</reference>
<sequence length="285" mass="31203">MALGRDDALVFALDAESGALRHVREGATGQRCNCVCPGCGQALEAVNAEAKIYKRRPHFRHLDGQTVERCAGQALAAAIESAMRTVDAIPLPPILPGAPLLDVRAETVDAVAIERFEIVDYTEGLLVLPDGREFRVSISAHDVGHEDGERTFDLVLHVPEHQIESLESVEGLRSYLTLDKSAWRWCRRQTTPSLVGQSAGAESRAAQLAVLGDPDFSVEPGGDVPGGEQLPPSQTHRESRPIYEWTVRIPGRDGTVTLLHRQRWPNGVMTERVERLAASDLEKLI</sequence>
<accession>A0A318E8A0</accession>
<evidence type="ECO:0000313" key="3">
    <source>
        <dbReference type="Proteomes" id="UP000248330"/>
    </source>
</evidence>
<organism evidence="2 3">
    <name type="scientific">Sinimarinibacterium flocculans</name>
    <dbReference type="NCBI Taxonomy" id="985250"/>
    <lineage>
        <taxon>Bacteria</taxon>
        <taxon>Pseudomonadati</taxon>
        <taxon>Pseudomonadota</taxon>
        <taxon>Gammaproteobacteria</taxon>
        <taxon>Nevskiales</taxon>
        <taxon>Nevskiaceae</taxon>
        <taxon>Sinimarinibacterium</taxon>
    </lineage>
</organism>
<name>A0A318E8A0_9GAMM</name>
<comment type="caution">
    <text evidence="2">The sequence shown here is derived from an EMBL/GenBank/DDBJ whole genome shotgun (WGS) entry which is preliminary data.</text>
</comment>
<proteinExistence type="predicted"/>
<dbReference type="EMBL" id="QICN01000006">
    <property type="protein sequence ID" value="PXV67251.1"/>
    <property type="molecule type" value="Genomic_DNA"/>
</dbReference>
<gene>
    <name evidence="2" type="ORF">C8D93_106229</name>
</gene>
<keyword evidence="3" id="KW-1185">Reference proteome</keyword>
<evidence type="ECO:0008006" key="4">
    <source>
        <dbReference type="Google" id="ProtNLM"/>
    </source>
</evidence>
<evidence type="ECO:0000256" key="1">
    <source>
        <dbReference type="SAM" id="MobiDB-lite"/>
    </source>
</evidence>